<name>A0AA85IZV3_TRIRE</name>
<keyword evidence="1" id="KW-1133">Transmembrane helix</keyword>
<evidence type="ECO:0000313" key="3">
    <source>
        <dbReference type="WBParaSite" id="TREG1_123080.1"/>
    </source>
</evidence>
<feature type="transmembrane region" description="Helical" evidence="1">
    <location>
        <begin position="132"/>
        <end position="150"/>
    </location>
</feature>
<keyword evidence="2" id="KW-1185">Reference proteome</keyword>
<reference evidence="3" key="2">
    <citation type="submission" date="2023-11" db="UniProtKB">
        <authorList>
            <consortium name="WormBaseParasite"/>
        </authorList>
    </citation>
    <scope>IDENTIFICATION</scope>
</reference>
<organism evidence="2 3">
    <name type="scientific">Trichobilharzia regenti</name>
    <name type="common">Nasal bird schistosome</name>
    <dbReference type="NCBI Taxonomy" id="157069"/>
    <lineage>
        <taxon>Eukaryota</taxon>
        <taxon>Metazoa</taxon>
        <taxon>Spiralia</taxon>
        <taxon>Lophotrochozoa</taxon>
        <taxon>Platyhelminthes</taxon>
        <taxon>Trematoda</taxon>
        <taxon>Digenea</taxon>
        <taxon>Strigeidida</taxon>
        <taxon>Schistosomatoidea</taxon>
        <taxon>Schistosomatidae</taxon>
        <taxon>Trichobilharzia</taxon>
    </lineage>
</organism>
<protein>
    <submittedName>
        <fullName evidence="3">Uncharacterized protein</fullName>
    </submittedName>
</protein>
<evidence type="ECO:0000256" key="1">
    <source>
        <dbReference type="SAM" id="Phobius"/>
    </source>
</evidence>
<dbReference type="AlphaFoldDB" id="A0AA85IZV3"/>
<feature type="transmembrane region" description="Helical" evidence="1">
    <location>
        <begin position="73"/>
        <end position="93"/>
    </location>
</feature>
<sequence length="172" mass="19240">MNDTTSGRRFILLFFICWYVMVAATMTITVLVANLEVLQKLYCGVYITLIFFAIGVISIAVLMLVTKIHAIPLMNYILISVTVLTWSFAYADITIFLKLWTLLAWLIALAFATIAVILGFKLKRQKKKVNMIILYVAIGLGVLSSILLIVQHFTQKIPVIVPGVIFGLTVIL</sequence>
<proteinExistence type="predicted"/>
<dbReference type="Proteomes" id="UP000050795">
    <property type="component" value="Unassembled WGS sequence"/>
</dbReference>
<dbReference type="WBParaSite" id="TREG1_123080.1">
    <property type="protein sequence ID" value="TREG1_123080.1"/>
    <property type="gene ID" value="TREG1_123080"/>
</dbReference>
<reference evidence="2" key="1">
    <citation type="submission" date="2022-06" db="EMBL/GenBank/DDBJ databases">
        <authorList>
            <person name="Berger JAMES D."/>
            <person name="Berger JAMES D."/>
        </authorList>
    </citation>
    <scope>NUCLEOTIDE SEQUENCE [LARGE SCALE GENOMIC DNA]</scope>
</reference>
<keyword evidence="1" id="KW-0472">Membrane</keyword>
<evidence type="ECO:0000313" key="2">
    <source>
        <dbReference type="Proteomes" id="UP000050795"/>
    </source>
</evidence>
<keyword evidence="1" id="KW-0812">Transmembrane</keyword>
<accession>A0AA85IZV3</accession>
<feature type="transmembrane region" description="Helical" evidence="1">
    <location>
        <begin position="99"/>
        <end position="120"/>
    </location>
</feature>
<feature type="transmembrane region" description="Helical" evidence="1">
    <location>
        <begin position="45"/>
        <end position="66"/>
    </location>
</feature>
<feature type="transmembrane region" description="Helical" evidence="1">
    <location>
        <begin position="12"/>
        <end position="33"/>
    </location>
</feature>